<keyword evidence="4" id="KW-0808">Transferase</keyword>
<dbReference type="JaponicusDB" id="SJAG_01587">
    <property type="gene designation" value="mak3"/>
</dbReference>
<dbReference type="InterPro" id="IPR035965">
    <property type="entry name" value="PAS-like_dom_sf"/>
</dbReference>
<dbReference type="PANTHER" id="PTHR43719:SF28">
    <property type="entry name" value="PEROXIDE STRESS-ACTIVATED HISTIDINE KINASE MAK1-RELATED"/>
    <property type="match status" value="1"/>
</dbReference>
<dbReference type="InterPro" id="IPR041664">
    <property type="entry name" value="AAA_16"/>
</dbReference>
<evidence type="ECO:0000313" key="15">
    <source>
        <dbReference type="Proteomes" id="UP000001744"/>
    </source>
</evidence>
<dbReference type="Gene3D" id="3.40.50.2300">
    <property type="match status" value="1"/>
</dbReference>
<dbReference type="InterPro" id="IPR000014">
    <property type="entry name" value="PAS"/>
</dbReference>
<dbReference type="InterPro" id="IPR029016">
    <property type="entry name" value="GAF-like_dom_sf"/>
</dbReference>
<dbReference type="Gene3D" id="3.30.450.40">
    <property type="match status" value="1"/>
</dbReference>
<protein>
    <recommendedName>
        <fullName evidence="2">histidine kinase</fullName>
        <ecNumber evidence="2">2.7.13.3</ecNumber>
    </recommendedName>
</protein>
<dbReference type="Pfam" id="PF00512">
    <property type="entry name" value="HisKA"/>
    <property type="match status" value="1"/>
</dbReference>
<dbReference type="GO" id="GO:0005737">
    <property type="term" value="C:cytoplasm"/>
    <property type="evidence" value="ECO:0007669"/>
    <property type="project" value="EnsemblFungi"/>
</dbReference>
<organism evidence="13 15">
    <name type="scientific">Schizosaccharomyces japonicus (strain yFS275 / FY16936)</name>
    <name type="common">Fission yeast</name>
    <dbReference type="NCBI Taxonomy" id="402676"/>
    <lineage>
        <taxon>Eukaryota</taxon>
        <taxon>Fungi</taxon>
        <taxon>Dikarya</taxon>
        <taxon>Ascomycota</taxon>
        <taxon>Taphrinomycotina</taxon>
        <taxon>Schizosaccharomycetes</taxon>
        <taxon>Schizosaccharomycetales</taxon>
        <taxon>Schizosaccharomycetaceae</taxon>
        <taxon>Schizosaccharomyces</taxon>
    </lineage>
</organism>
<dbReference type="GeneID" id="7052274"/>
<dbReference type="OMA" id="QLPGYTW"/>
<dbReference type="SUPFAM" id="SSF52540">
    <property type="entry name" value="P-loop containing nucleoside triphosphate hydrolases"/>
    <property type="match status" value="1"/>
</dbReference>
<dbReference type="SUPFAM" id="SSF55785">
    <property type="entry name" value="PYP-like sensor domain (PAS domain)"/>
    <property type="match status" value="1"/>
</dbReference>
<evidence type="ECO:0000256" key="2">
    <source>
        <dbReference type="ARBA" id="ARBA00012438"/>
    </source>
</evidence>
<dbReference type="EC" id="2.7.13.3" evidence="2"/>
<dbReference type="InterPro" id="IPR011006">
    <property type="entry name" value="CheY-like_superfamily"/>
</dbReference>
<evidence type="ECO:0000256" key="3">
    <source>
        <dbReference type="ARBA" id="ARBA00022553"/>
    </source>
</evidence>
<evidence type="ECO:0000259" key="11">
    <source>
        <dbReference type="PROSITE" id="PS50109"/>
    </source>
</evidence>
<dbReference type="STRING" id="402676.B6JYC7"/>
<dbReference type="SMART" id="SM00388">
    <property type="entry name" value="HisKA"/>
    <property type="match status" value="1"/>
</dbReference>
<gene>
    <name evidence="14" type="primary">mak3</name>
    <name evidence="13" type="ORF">SJAG_01587</name>
</gene>
<dbReference type="SUPFAM" id="SSF48452">
    <property type="entry name" value="TPR-like"/>
    <property type="match status" value="1"/>
</dbReference>
<feature type="domain" description="Response regulatory" evidence="12">
    <location>
        <begin position="2158"/>
        <end position="2281"/>
    </location>
</feature>
<dbReference type="PROSITE" id="PS50011">
    <property type="entry name" value="PROTEIN_KINASE_DOM"/>
    <property type="match status" value="1"/>
</dbReference>
<dbReference type="Gene3D" id="1.10.287.130">
    <property type="match status" value="1"/>
</dbReference>
<accession>B6JYC7</accession>
<dbReference type="SUPFAM" id="SSF56112">
    <property type="entry name" value="Protein kinase-like (PK-like)"/>
    <property type="match status" value="1"/>
</dbReference>
<dbReference type="RefSeq" id="XP_002172838.2">
    <property type="nucleotide sequence ID" value="XM_002172802.2"/>
</dbReference>
<reference evidence="13 15" key="1">
    <citation type="journal article" date="2011" name="Science">
        <title>Comparative functional genomics of the fission yeasts.</title>
        <authorList>
            <person name="Rhind N."/>
            <person name="Chen Z."/>
            <person name="Yassour M."/>
            <person name="Thompson D.A."/>
            <person name="Haas B.J."/>
            <person name="Habib N."/>
            <person name="Wapinski I."/>
            <person name="Roy S."/>
            <person name="Lin M.F."/>
            <person name="Heiman D.I."/>
            <person name="Young S.K."/>
            <person name="Furuya K."/>
            <person name="Guo Y."/>
            <person name="Pidoux A."/>
            <person name="Chen H.M."/>
            <person name="Robbertse B."/>
            <person name="Goldberg J.M."/>
            <person name="Aoki K."/>
            <person name="Bayne E.H."/>
            <person name="Berlin A.M."/>
            <person name="Desjardins C.A."/>
            <person name="Dobbs E."/>
            <person name="Dukaj L."/>
            <person name="Fan L."/>
            <person name="FitzGerald M.G."/>
            <person name="French C."/>
            <person name="Gujja S."/>
            <person name="Hansen K."/>
            <person name="Keifenheim D."/>
            <person name="Levin J.Z."/>
            <person name="Mosher R.A."/>
            <person name="Mueller C.A."/>
            <person name="Pfiffner J."/>
            <person name="Priest M."/>
            <person name="Russ C."/>
            <person name="Smialowska A."/>
            <person name="Swoboda P."/>
            <person name="Sykes S.M."/>
            <person name="Vaughn M."/>
            <person name="Vengrova S."/>
            <person name="Yoder R."/>
            <person name="Zeng Q."/>
            <person name="Allshire R."/>
            <person name="Baulcombe D."/>
            <person name="Birren B.W."/>
            <person name="Brown W."/>
            <person name="Ekwall K."/>
            <person name="Kellis M."/>
            <person name="Leatherwood J."/>
            <person name="Levin H."/>
            <person name="Margalit H."/>
            <person name="Martienssen R."/>
            <person name="Nieduszynski C.A."/>
            <person name="Spatafora J.W."/>
            <person name="Friedman N."/>
            <person name="Dalgaard J.Z."/>
            <person name="Baumann P."/>
            <person name="Niki H."/>
            <person name="Regev A."/>
            <person name="Nusbaum C."/>
        </authorList>
    </citation>
    <scope>NUCLEOTIDE SEQUENCE [LARGE SCALE GENOMIC DNA]</scope>
    <source>
        <strain evidence="15">yFS275 / FY16936</strain>
    </source>
</reference>
<dbReference type="CDD" id="cd17546">
    <property type="entry name" value="REC_hyHK_CKI1_RcsC-like"/>
    <property type="match status" value="1"/>
</dbReference>
<dbReference type="GO" id="GO:0000155">
    <property type="term" value="F:phosphorelay sensor kinase activity"/>
    <property type="evidence" value="ECO:0007669"/>
    <property type="project" value="EnsemblFungi"/>
</dbReference>
<evidence type="ECO:0000256" key="9">
    <source>
        <dbReference type="PROSITE-ProRule" id="PRU00169"/>
    </source>
</evidence>
<dbReference type="OrthoDB" id="60033at2759"/>
<name>B6JYC7_SCHJY</name>
<evidence type="ECO:0000256" key="1">
    <source>
        <dbReference type="ARBA" id="ARBA00000085"/>
    </source>
</evidence>
<evidence type="ECO:0000256" key="4">
    <source>
        <dbReference type="ARBA" id="ARBA00022679"/>
    </source>
</evidence>
<dbReference type="Gene3D" id="3.30.565.10">
    <property type="entry name" value="Histidine kinase-like ATPase, C-terminal domain"/>
    <property type="match status" value="1"/>
</dbReference>
<proteinExistence type="predicted"/>
<dbReference type="EMBL" id="KE651168">
    <property type="protein sequence ID" value="EEB06545.2"/>
    <property type="molecule type" value="Genomic_DNA"/>
</dbReference>
<dbReference type="GO" id="GO:0005524">
    <property type="term" value="F:ATP binding"/>
    <property type="evidence" value="ECO:0007669"/>
    <property type="project" value="UniProtKB-KW"/>
</dbReference>
<dbReference type="InterPro" id="IPR036097">
    <property type="entry name" value="HisK_dim/P_sf"/>
</dbReference>
<keyword evidence="6 13" id="KW-0418">Kinase</keyword>
<keyword evidence="3 9" id="KW-0597">Phosphoprotein</keyword>
<dbReference type="CDD" id="cd00082">
    <property type="entry name" value="HisKA"/>
    <property type="match status" value="1"/>
</dbReference>
<dbReference type="SUPFAM" id="SSF52172">
    <property type="entry name" value="CheY-like"/>
    <property type="match status" value="1"/>
</dbReference>
<dbReference type="InterPro" id="IPR011009">
    <property type="entry name" value="Kinase-like_dom_sf"/>
</dbReference>
<dbReference type="PANTHER" id="PTHR43719">
    <property type="entry name" value="TWO-COMPONENT HISTIDINE KINASE"/>
    <property type="match status" value="1"/>
</dbReference>
<dbReference type="InterPro" id="IPR036890">
    <property type="entry name" value="HATPase_C_sf"/>
</dbReference>
<dbReference type="InterPro" id="IPR001789">
    <property type="entry name" value="Sig_transdc_resp-reg_receiver"/>
</dbReference>
<keyword evidence="7" id="KW-0067">ATP-binding</keyword>
<feature type="modified residue" description="4-aspartylphosphate" evidence="9">
    <location>
        <position position="2210"/>
    </location>
</feature>
<evidence type="ECO:0000313" key="13">
    <source>
        <dbReference type="EMBL" id="EEB06545.2"/>
    </source>
</evidence>
<dbReference type="PROSITE" id="PS50109">
    <property type="entry name" value="HIS_KIN"/>
    <property type="match status" value="1"/>
</dbReference>
<dbReference type="Gene3D" id="3.30.450.20">
    <property type="entry name" value="PAS domain"/>
    <property type="match status" value="1"/>
</dbReference>
<dbReference type="InterPro" id="IPR003661">
    <property type="entry name" value="HisK_dim/P_dom"/>
</dbReference>
<evidence type="ECO:0000256" key="6">
    <source>
        <dbReference type="ARBA" id="ARBA00022777"/>
    </source>
</evidence>
<dbReference type="SUPFAM" id="SSF55781">
    <property type="entry name" value="GAF domain-like"/>
    <property type="match status" value="1"/>
</dbReference>
<dbReference type="Pfam" id="PF13191">
    <property type="entry name" value="AAA_16"/>
    <property type="match status" value="1"/>
</dbReference>
<dbReference type="InterPro" id="IPR000719">
    <property type="entry name" value="Prot_kinase_dom"/>
</dbReference>
<dbReference type="PROSITE" id="PS50110">
    <property type="entry name" value="RESPONSE_REGULATORY"/>
    <property type="match status" value="1"/>
</dbReference>
<sequence>MRYRRSLEDAVALAFSLLNSYKLEKRPFRHFQSFLSEFLLYKGVELASNRPIIIKFTFQIQYLEHEYCCFMDLYRTSGGGNIVLLPIEFCVLSTLELAVAVYEDYGYRFVSMDEYSYFQKDIALFFEFAIKAAKCLNFMHFHGFVHGELNIWSFCTSPDRRDVRVSTIGQGKNSFQDCLYMFSWSSSGHSADTNSWLPFISPEQTGRTFDTVDYRTDIYSFGIVLFVLLTGTFPYTGNSVKLIRAVITEPLPYDDLEKYNVPPLLIKILAKMTQKRPDDRYLSFAGLIYDLQKCRDSFENNDPDLSDFQLATHDSTYIFYLPSVTFGREAVLEQAISVMHLNYAAQSAKVQNEAMSDGSFSADGVSLQEVSSLKEQLSSNPSWNVLLEDPDDFSSVSLFIIGETGIGKSNLVRQLYSRKQALMAISEFTASQYAPYSAILVAVSSIIRQLLTEDEKCVSFFCKCIKERLFSHFDALCIFFRLVPELKGVFWEELDFLKKDDAFSGFSNLDFIPSTDMSISDPFSSDSNPHDADEGPFSNVWASVHNSLRSGTSRARFLHVMTEFFRIFSKIRPVALVLENLQFADESSLEFLKRIIDLKVPVCLIMTLHSDYIYILKNLEKIQSANVLELQLNPLSYQVVAEFLKVVVHKNLDYIAPLVSYVYHKSMGVPIKIRNITTECYERGILKFSWMVNEWCIDFELLQQINKETYEEDNLQLFLRKFNRLDDMQKILLSWAAMLGDYFFFNLVRQLAHDSNIPEYRADIDKQSIFPLLRDGLIYETEKDDMYRFSHVSNIESVVSFIPKELRKLMFASMSRHCLNDSQYMDNLDVSSYIVRAIDLLKDDPNRLCYSEILSHEAQKSQLNWESTRAVYLSKKCLQFLTFNDLNAFDKNSRGRALSVFAQVSELLWFFEDFEETDLLFGQLENLPFSYDQKIPIYMFKCRMLFEQRKPVESYNYCFENIKRFDVPLTFLTDFDVDTEFKWMVSRFLSTQAIEQIQPEDLITDSSIMNVSAFLFEAITASLWLPREEQVICTRCVSDVFFEYGPTQYTGYCMIVIAIFTAKTAGSWEDMLQLANIGRTFNKKYGTRRSKARGEHLFKAFLGNVFLPRGAEDYSSKEVMNLCIASGERVFLSYSYMEMLWVQFLYSSSRSEFLTYCDDYLKEISTWDADAKHASFIAPIIRLVLCTSGYNTLKESQEAFDNLPLNTHLTTMNLPYGPNFRLYGIWWYSFYMLNLVLQENWLGTLELGNWYIKQHSVLIYHSPLLFTSMMLAVGAHGILSVSGESAKEKASRAFSSLNFLLKMKEENLNNRCLLYATVIFIKAYYFKTLDRKVDAAVYFEKILTFSEQNEVPLFAAFAHEQLCDIYSKSGRWVSCSHYIQAALNIFSELSFFPKCEILKNRYQNILKITNLRPSLDKATQSSESSHFSQSFLRTDIDSPEEPESLWYSPPIPEEGDSNEPAWQLENMLTTLDIMDLTSVLKSSQVIASELNWESLLRKITAIMMENSCCDAASIIVIDDFRFELVAHRTADHCEVFDPAFPVTETQNYLPSRLLKYAVHSRQSLFTNNVEADYNFGVEAWTKAYPMGRSLVITPVYQKKKPVALLCLQNHPNAFQTRHLSVMSILASQVSFAIVNVSLFKKFDKATAMNMEIIASQKQALELVQASKANYKNFINSMPCLLAKGVVQENIIVKPLGLFWYEYCPNFDDTRPDFMKVLIHPEDLPKVKKLILQIHKDCQSPPIIEVRFLTKSKKYRWNLMSANPLHDCEVNNEILLAAVDIHDQKQARASAFKVMQLRANFLANISHELRTPFSGFYGMLSLLAETNLDDEQRDIVATAKDSCEMLLQIINDLLNFTKLEAGKSLLSIFIIAVMAKKIFFAIFIDPQLPSFVAGDSTKIAQVLKTIIENSVSATVEGYVHVYCDLTKTLHHKNQEDTAVVRFTISDTRPLEKAYERERLIEGLLNPSDESPKVNDSTTLGMSICLRLCKIMSKNLNVSVNEEKEFFSFSFDVSLKLLNSQRLAILSRKTSDAQTALKKFFKNMTTIRGRFFDSPTFFDRILLKDKLHELSSRNLEVFEKSLLSLKSEEHQKTDEFLKDNPAGHSTFFALQLPVTEECFCTALLNFLSKKPYETIQNIIDTHLVTSTSKPFDFDKLKDKVILVADDNVISQMTLGKQASRLGMKAEAALDGEIAVRMILEHPPGYYSLAFLDHNMPKMSGLEVARRIRKYEKQKRDAGHLPIIALTADLKDSVGDACFQVGMDDYIIKPLKNETLLEILKKYVIEARSN</sequence>
<comment type="catalytic activity">
    <reaction evidence="1">
        <text>ATP + protein L-histidine = ADP + protein N-phospho-L-histidine.</text>
        <dbReference type="EC" id="2.7.13.3"/>
    </reaction>
</comment>
<keyword evidence="5" id="KW-0547">Nucleotide-binding</keyword>
<evidence type="ECO:0000256" key="8">
    <source>
        <dbReference type="ARBA" id="ARBA00023012"/>
    </source>
</evidence>
<dbReference type="HOGENOM" id="CLU_000400_0_0_1"/>
<dbReference type="SMART" id="SM00220">
    <property type="entry name" value="S_TKc"/>
    <property type="match status" value="1"/>
</dbReference>
<feature type="domain" description="Histidine kinase" evidence="11">
    <location>
        <begin position="1803"/>
        <end position="2017"/>
    </location>
</feature>
<dbReference type="FunFam" id="1.10.287.130:FF:000002">
    <property type="entry name" value="Two-component osmosensing histidine kinase"/>
    <property type="match status" value="1"/>
</dbReference>
<dbReference type="VEuPathDB" id="FungiDB:SJAG_01587"/>
<feature type="domain" description="Protein kinase" evidence="10">
    <location>
        <begin position="1"/>
        <end position="292"/>
    </location>
</feature>
<dbReference type="CDD" id="cd00130">
    <property type="entry name" value="PAS"/>
    <property type="match status" value="1"/>
</dbReference>
<dbReference type="Proteomes" id="UP000001744">
    <property type="component" value="Unassembled WGS sequence"/>
</dbReference>
<dbReference type="Gene3D" id="1.10.510.10">
    <property type="entry name" value="Transferase(Phosphotransferase) domain 1"/>
    <property type="match status" value="1"/>
</dbReference>
<evidence type="ECO:0000256" key="5">
    <source>
        <dbReference type="ARBA" id="ARBA00022741"/>
    </source>
</evidence>
<evidence type="ECO:0000259" key="12">
    <source>
        <dbReference type="PROSITE" id="PS50110"/>
    </source>
</evidence>
<dbReference type="GO" id="GO:1900745">
    <property type="term" value="P:positive regulation of p38MAPK cascade"/>
    <property type="evidence" value="ECO:0007669"/>
    <property type="project" value="EnsemblFungi"/>
</dbReference>
<dbReference type="InterPro" id="IPR011990">
    <property type="entry name" value="TPR-like_helical_dom_sf"/>
</dbReference>
<keyword evidence="8" id="KW-0902">Two-component regulatory system</keyword>
<dbReference type="InterPro" id="IPR027417">
    <property type="entry name" value="P-loop_NTPase"/>
</dbReference>
<dbReference type="SMART" id="SM00448">
    <property type="entry name" value="REC"/>
    <property type="match status" value="1"/>
</dbReference>
<keyword evidence="15" id="KW-1185">Reference proteome</keyword>
<dbReference type="eggNOG" id="KOG0519">
    <property type="taxonomic scope" value="Eukaryota"/>
</dbReference>
<dbReference type="SUPFAM" id="SSF55874">
    <property type="entry name" value="ATPase domain of HSP90 chaperone/DNA topoisomerase II/histidine kinase"/>
    <property type="match status" value="1"/>
</dbReference>
<dbReference type="GO" id="GO:0009365">
    <property type="term" value="C:protein histidine kinase complex"/>
    <property type="evidence" value="ECO:0007669"/>
    <property type="project" value="EnsemblFungi"/>
</dbReference>
<dbReference type="Pfam" id="PF00072">
    <property type="entry name" value="Response_reg"/>
    <property type="match status" value="1"/>
</dbReference>
<dbReference type="InterPro" id="IPR050956">
    <property type="entry name" value="2C_system_His_kinase"/>
</dbReference>
<evidence type="ECO:0000256" key="7">
    <source>
        <dbReference type="ARBA" id="ARBA00022840"/>
    </source>
</evidence>
<dbReference type="InterPro" id="IPR005467">
    <property type="entry name" value="His_kinase_dom"/>
</dbReference>
<evidence type="ECO:0000313" key="14">
    <source>
        <dbReference type="JaponicusDB" id="SJAG_01587"/>
    </source>
</evidence>
<dbReference type="InterPro" id="IPR003018">
    <property type="entry name" value="GAF"/>
</dbReference>
<dbReference type="Pfam" id="PF13185">
    <property type="entry name" value="GAF_2"/>
    <property type="match status" value="1"/>
</dbReference>
<dbReference type="SUPFAM" id="SSF47384">
    <property type="entry name" value="Homodimeric domain of signal transducing histidine kinase"/>
    <property type="match status" value="1"/>
</dbReference>
<evidence type="ECO:0000259" key="10">
    <source>
        <dbReference type="PROSITE" id="PS50011"/>
    </source>
</evidence>